<organism evidence="2 3">
    <name type="scientific">Cymbomonas tetramitiformis</name>
    <dbReference type="NCBI Taxonomy" id="36881"/>
    <lineage>
        <taxon>Eukaryota</taxon>
        <taxon>Viridiplantae</taxon>
        <taxon>Chlorophyta</taxon>
        <taxon>Pyramimonadophyceae</taxon>
        <taxon>Pyramimonadales</taxon>
        <taxon>Pyramimonadaceae</taxon>
        <taxon>Cymbomonas</taxon>
    </lineage>
</organism>
<name>A0AAE0BN09_9CHLO</name>
<dbReference type="EMBL" id="LGRX02034154">
    <property type="protein sequence ID" value="KAK3238654.1"/>
    <property type="molecule type" value="Genomic_DNA"/>
</dbReference>
<feature type="chain" id="PRO_5042257386" evidence="1">
    <location>
        <begin position="18"/>
        <end position="120"/>
    </location>
</feature>
<reference evidence="2 3" key="1">
    <citation type="journal article" date="2015" name="Genome Biol. Evol.">
        <title>Comparative Genomics of a Bacterivorous Green Alga Reveals Evolutionary Causalities and Consequences of Phago-Mixotrophic Mode of Nutrition.</title>
        <authorList>
            <person name="Burns J.A."/>
            <person name="Paasch A."/>
            <person name="Narechania A."/>
            <person name="Kim E."/>
        </authorList>
    </citation>
    <scope>NUCLEOTIDE SEQUENCE [LARGE SCALE GENOMIC DNA]</scope>
    <source>
        <strain evidence="2 3">PLY_AMNH</strain>
    </source>
</reference>
<dbReference type="Proteomes" id="UP001190700">
    <property type="component" value="Unassembled WGS sequence"/>
</dbReference>
<accession>A0AAE0BN09</accession>
<evidence type="ECO:0000313" key="2">
    <source>
        <dbReference type="EMBL" id="KAK3238654.1"/>
    </source>
</evidence>
<evidence type="ECO:0000313" key="3">
    <source>
        <dbReference type="Proteomes" id="UP001190700"/>
    </source>
</evidence>
<dbReference type="AlphaFoldDB" id="A0AAE0BN09"/>
<gene>
    <name evidence="2" type="ORF">CYMTET_51350</name>
</gene>
<evidence type="ECO:0000256" key="1">
    <source>
        <dbReference type="SAM" id="SignalP"/>
    </source>
</evidence>
<comment type="caution">
    <text evidence="2">The sequence shown here is derived from an EMBL/GenBank/DDBJ whole genome shotgun (WGS) entry which is preliminary data.</text>
</comment>
<protein>
    <submittedName>
        <fullName evidence="2">Uncharacterized protein</fullName>
    </submittedName>
</protein>
<proteinExistence type="predicted"/>
<sequence>MALVAAGGLLMLYKALLLDTGANCNIIPIRTVKQLGLTIFDAETGARVARCDGSPAEFTKYCYMDVILAAGTPYMALHRLHAFVTFTNDTTWGFLASDVRSRKVILNYLSFWSHSWRSLE</sequence>
<keyword evidence="1" id="KW-0732">Signal</keyword>
<feature type="signal peptide" evidence="1">
    <location>
        <begin position="1"/>
        <end position="17"/>
    </location>
</feature>
<keyword evidence="3" id="KW-1185">Reference proteome</keyword>